<name>A0ABQ5FZT1_9ASTR</name>
<evidence type="ECO:0000259" key="3">
    <source>
        <dbReference type="Pfam" id="PF25597"/>
    </source>
</evidence>
<dbReference type="Proteomes" id="UP001151760">
    <property type="component" value="Unassembled WGS sequence"/>
</dbReference>
<dbReference type="InterPro" id="IPR013103">
    <property type="entry name" value="RVT_2"/>
</dbReference>
<dbReference type="EMBL" id="BQNB010017935">
    <property type="protein sequence ID" value="GJT68859.1"/>
    <property type="molecule type" value="Genomic_DNA"/>
</dbReference>
<protein>
    <submittedName>
        <fullName evidence="4">Ribonuclease H-like domain-containing protein</fullName>
    </submittedName>
</protein>
<evidence type="ECO:0000256" key="1">
    <source>
        <dbReference type="SAM" id="MobiDB-lite"/>
    </source>
</evidence>
<accession>A0ABQ5FZT1</accession>
<dbReference type="InterPro" id="IPR057670">
    <property type="entry name" value="SH3_retrovirus"/>
</dbReference>
<feature type="region of interest" description="Disordered" evidence="1">
    <location>
        <begin position="37"/>
        <end position="60"/>
    </location>
</feature>
<feature type="compositionally biased region" description="Basic and acidic residues" evidence="1">
    <location>
        <begin position="278"/>
        <end position="297"/>
    </location>
</feature>
<keyword evidence="5" id="KW-1185">Reference proteome</keyword>
<evidence type="ECO:0000313" key="5">
    <source>
        <dbReference type="Proteomes" id="UP001151760"/>
    </source>
</evidence>
<organism evidence="4 5">
    <name type="scientific">Tanacetum coccineum</name>
    <dbReference type="NCBI Taxonomy" id="301880"/>
    <lineage>
        <taxon>Eukaryota</taxon>
        <taxon>Viridiplantae</taxon>
        <taxon>Streptophyta</taxon>
        <taxon>Embryophyta</taxon>
        <taxon>Tracheophyta</taxon>
        <taxon>Spermatophyta</taxon>
        <taxon>Magnoliopsida</taxon>
        <taxon>eudicotyledons</taxon>
        <taxon>Gunneridae</taxon>
        <taxon>Pentapetalae</taxon>
        <taxon>asterids</taxon>
        <taxon>campanulids</taxon>
        <taxon>Asterales</taxon>
        <taxon>Asteraceae</taxon>
        <taxon>Asteroideae</taxon>
        <taxon>Anthemideae</taxon>
        <taxon>Anthemidinae</taxon>
        <taxon>Tanacetum</taxon>
    </lineage>
</organism>
<gene>
    <name evidence="4" type="ORF">Tco_1020339</name>
</gene>
<feature type="compositionally biased region" description="Basic and acidic residues" evidence="1">
    <location>
        <begin position="49"/>
        <end position="59"/>
    </location>
</feature>
<sequence>MGLIPLGLTKTKVECYDATEESDQAKEGPTNFALMAYTSSSSSSSDTEGNPKQDLKDKGVVQGGKITGKGKISTGKLDFEDVYFVKELKFNLFSVSQMYDKKNSVLFTNTECVVLSPEFKLLDESHVLPKVPRKDNMYSVDLRNVVPQGGKLDGKVDEGFFVGYSVNSKAFRVFNSRTRIVKETLHITFLENKPNVARSGPEWLFDIDALTKSMNYKPVVTGNQSNANTGTKACDDACKARVETIPGKDYILLLLWPQDLQFSSSLKDSPDVGFKPSGEVEKKDAKDSENKDSKVPKDNVVDENIVYGCVDDLNMPDLEEIVYSDDDEDNDAEAYMNNLNIFMPVSPILTTRLHKDHPLEHIIRDIHSSPQTRRMTKSVTEHVEPKKRHWDKLEFYRTRKVREVLLLETKQGWLHRVTLSEEGIEYDAVFDLVARIEAIRMFLAYASFINFVVYHMDVKSAFLYGKIEEEIYIYQPPGFEDPKFPDRVYKIENALYGLHQAPKVGNLQLEIIHKGWLKWNATTVEDGIEVKTGNSKVNAVGHYLVLLSIT</sequence>
<feature type="domain" description="Reverse transcriptase Ty1/copia-type" evidence="2">
    <location>
        <begin position="422"/>
        <end position="543"/>
    </location>
</feature>
<proteinExistence type="predicted"/>
<dbReference type="Pfam" id="PF07727">
    <property type="entry name" value="RVT_2"/>
    <property type="match status" value="1"/>
</dbReference>
<evidence type="ECO:0000313" key="4">
    <source>
        <dbReference type="EMBL" id="GJT68859.1"/>
    </source>
</evidence>
<dbReference type="Pfam" id="PF25597">
    <property type="entry name" value="SH3_retrovirus"/>
    <property type="match status" value="1"/>
</dbReference>
<feature type="region of interest" description="Disordered" evidence="1">
    <location>
        <begin position="266"/>
        <end position="297"/>
    </location>
</feature>
<reference evidence="4" key="1">
    <citation type="journal article" date="2022" name="Int. J. Mol. Sci.">
        <title>Draft Genome of Tanacetum Coccineum: Genomic Comparison of Closely Related Tanacetum-Family Plants.</title>
        <authorList>
            <person name="Yamashiro T."/>
            <person name="Shiraishi A."/>
            <person name="Nakayama K."/>
            <person name="Satake H."/>
        </authorList>
    </citation>
    <scope>NUCLEOTIDE SEQUENCE</scope>
</reference>
<feature type="domain" description="Retroviral polymerase SH3-like" evidence="3">
    <location>
        <begin position="147"/>
        <end position="194"/>
    </location>
</feature>
<reference evidence="4" key="2">
    <citation type="submission" date="2022-01" db="EMBL/GenBank/DDBJ databases">
        <authorList>
            <person name="Yamashiro T."/>
            <person name="Shiraishi A."/>
            <person name="Satake H."/>
            <person name="Nakayama K."/>
        </authorList>
    </citation>
    <scope>NUCLEOTIDE SEQUENCE</scope>
</reference>
<comment type="caution">
    <text evidence="4">The sequence shown here is derived from an EMBL/GenBank/DDBJ whole genome shotgun (WGS) entry which is preliminary data.</text>
</comment>
<evidence type="ECO:0000259" key="2">
    <source>
        <dbReference type="Pfam" id="PF07727"/>
    </source>
</evidence>